<evidence type="ECO:0000313" key="2">
    <source>
        <dbReference type="Proteomes" id="UP000077134"/>
    </source>
</evidence>
<evidence type="ECO:0000313" key="1">
    <source>
        <dbReference type="EMBL" id="OAB71832.1"/>
    </source>
</evidence>
<proteinExistence type="predicted"/>
<gene>
    <name evidence="1" type="ORF">PNBC_17660</name>
</gene>
<keyword evidence="2" id="KW-1185">Reference proteome</keyword>
<protein>
    <submittedName>
        <fullName evidence="1">Uncharacterized protein</fullName>
    </submittedName>
</protein>
<comment type="caution">
    <text evidence="1">The sequence shown here is derived from an EMBL/GenBank/DDBJ whole genome shotgun (WGS) entry which is preliminary data.</text>
</comment>
<accession>A0A167B8F9</accession>
<dbReference type="EMBL" id="LSFN01000036">
    <property type="protein sequence ID" value="OAB71832.1"/>
    <property type="molecule type" value="Genomic_DNA"/>
</dbReference>
<dbReference type="Proteomes" id="UP000077134">
    <property type="component" value="Unassembled WGS sequence"/>
</dbReference>
<dbReference type="KEGG" id="pcx:LPB68_13230"/>
<name>A0A167B8F9_9BACL</name>
<organism evidence="1 2">
    <name type="scientific">Paenibacillus crassostreae</name>
    <dbReference type="NCBI Taxonomy" id="1763538"/>
    <lineage>
        <taxon>Bacteria</taxon>
        <taxon>Bacillati</taxon>
        <taxon>Bacillota</taxon>
        <taxon>Bacilli</taxon>
        <taxon>Bacillales</taxon>
        <taxon>Paenibacillaceae</taxon>
        <taxon>Paenibacillus</taxon>
    </lineage>
</organism>
<reference evidence="1 2" key="1">
    <citation type="submission" date="2016-02" db="EMBL/GenBank/DDBJ databases">
        <title>Paenibacillus sp. LPB0068, isolated from Crassostrea gigas.</title>
        <authorList>
            <person name="Shin S.-K."/>
            <person name="Yi H."/>
        </authorList>
    </citation>
    <scope>NUCLEOTIDE SEQUENCE [LARGE SCALE GENOMIC DNA]</scope>
    <source>
        <strain evidence="1 2">LPB0068</strain>
    </source>
</reference>
<dbReference type="OrthoDB" id="2625521at2"/>
<sequence length="107" mass="12141">MSQMDVTRAAQLIEKWISVYDMDNAKAWERDEYPFIKDTSKAMKIAVQVLRGKSALKGASLHAAASQLLEYVDEYGMDSPAEWEKENIPFVKEVLEAINFTVAVLKK</sequence>
<dbReference type="RefSeq" id="WP_068660453.1">
    <property type="nucleotide sequence ID" value="NZ_CP017770.1"/>
</dbReference>
<dbReference type="AlphaFoldDB" id="A0A167B8F9"/>